<evidence type="ECO:0000256" key="1">
    <source>
        <dbReference type="SAM" id="Phobius"/>
    </source>
</evidence>
<organism evidence="2">
    <name type="scientific">Sarcoptes scabiei</name>
    <name type="common">Itch mite</name>
    <name type="synonym">Acarus scabiei</name>
    <dbReference type="NCBI Taxonomy" id="52283"/>
    <lineage>
        <taxon>Eukaryota</taxon>
        <taxon>Metazoa</taxon>
        <taxon>Ecdysozoa</taxon>
        <taxon>Arthropoda</taxon>
        <taxon>Chelicerata</taxon>
        <taxon>Arachnida</taxon>
        <taxon>Acari</taxon>
        <taxon>Acariformes</taxon>
        <taxon>Sarcoptiformes</taxon>
        <taxon>Astigmata</taxon>
        <taxon>Psoroptidia</taxon>
        <taxon>Sarcoptoidea</taxon>
        <taxon>Sarcoptidae</taxon>
        <taxon>Sarcoptinae</taxon>
        <taxon>Sarcoptes</taxon>
    </lineage>
</organism>
<reference evidence="3" key="3">
    <citation type="submission" date="2022-06" db="UniProtKB">
        <authorList>
            <consortium name="EnsemblMetazoa"/>
        </authorList>
    </citation>
    <scope>IDENTIFICATION</scope>
</reference>
<keyword evidence="1" id="KW-0472">Membrane</keyword>
<dbReference type="Proteomes" id="UP000070412">
    <property type="component" value="Unassembled WGS sequence"/>
</dbReference>
<accession>A0A834R3A2</accession>
<evidence type="ECO:0000313" key="2">
    <source>
        <dbReference type="EMBL" id="KAF7489108.1"/>
    </source>
</evidence>
<dbReference type="AlphaFoldDB" id="A0A834R3A2"/>
<sequence length="191" mass="22218">MDFFKQFRLLLKHRILLRRRQPTTLVLELFWPAFVFLTILITRWQFAPTFRQTCYYNPKALPSSGIINFMQSYICDKENRCLNRTDYQEIPSYPNASIDSVVDQVLPLLTNDNITKVINDLPKGIRLIAALIDTLSKSSVQQLLQNGLPLKSMLRPAAWKLIQQKLAQFESNSVPIYDLDSTNLFNDYDEV</sequence>
<reference evidence="2" key="2">
    <citation type="submission" date="2020-01" db="EMBL/GenBank/DDBJ databases">
        <authorList>
            <person name="Korhonen P.K.K."/>
            <person name="Guangxu M.G."/>
            <person name="Wang T.W."/>
            <person name="Stroehlein A.J.S."/>
            <person name="Young N.D."/>
            <person name="Ang C.-S.A."/>
            <person name="Fernando D.W.F."/>
            <person name="Lu H.L."/>
            <person name="Taylor S.T."/>
            <person name="Ehtesham M.E.M."/>
            <person name="Najaraj S.H.N."/>
            <person name="Harsha G.H.G."/>
            <person name="Madugundu A.M."/>
            <person name="Renuse S.R."/>
            <person name="Holt D.H."/>
            <person name="Pandey A.P."/>
            <person name="Papenfuss A.P."/>
            <person name="Gasser R.B.G."/>
            <person name="Fischer K.F."/>
        </authorList>
    </citation>
    <scope>NUCLEOTIDE SEQUENCE</scope>
    <source>
        <strain evidence="2">SSS_KF_BRIS2020</strain>
    </source>
</reference>
<dbReference type="GO" id="GO:0005524">
    <property type="term" value="F:ATP binding"/>
    <property type="evidence" value="ECO:0007669"/>
    <property type="project" value="UniProtKB-KW"/>
</dbReference>
<reference evidence="4" key="1">
    <citation type="journal article" date="2020" name="PLoS Negl. Trop. Dis.">
        <title>High-quality nuclear genome for Sarcoptes scabiei-A critical resource for a neglected parasite.</title>
        <authorList>
            <person name="Korhonen P.K."/>
            <person name="Gasser R.B."/>
            <person name="Ma G."/>
            <person name="Wang T."/>
            <person name="Stroehlein A.J."/>
            <person name="Young N.D."/>
            <person name="Ang C.S."/>
            <person name="Fernando D.D."/>
            <person name="Lu H.C."/>
            <person name="Taylor S."/>
            <person name="Reynolds S.L."/>
            <person name="Mofiz E."/>
            <person name="Najaraj S.H."/>
            <person name="Gowda H."/>
            <person name="Madugundu A."/>
            <person name="Renuse S."/>
            <person name="Holt D."/>
            <person name="Pandey A."/>
            <person name="Papenfuss A.T."/>
            <person name="Fischer K."/>
        </authorList>
    </citation>
    <scope>NUCLEOTIDE SEQUENCE [LARGE SCALE GENOMIC DNA]</scope>
</reference>
<keyword evidence="1" id="KW-0812">Transmembrane</keyword>
<evidence type="ECO:0000313" key="4">
    <source>
        <dbReference type="Proteomes" id="UP000070412"/>
    </source>
</evidence>
<keyword evidence="1" id="KW-1133">Transmembrane helix</keyword>
<keyword evidence="4" id="KW-1185">Reference proteome</keyword>
<name>A0A834R3A2_SARSC</name>
<dbReference type="EnsemblMetazoa" id="SSS_5397s_mrna">
    <property type="protein sequence ID" value="KAF7489108.1"/>
    <property type="gene ID" value="SSS_5397"/>
</dbReference>
<feature type="transmembrane region" description="Helical" evidence="1">
    <location>
        <begin position="21"/>
        <end position="44"/>
    </location>
</feature>
<gene>
    <name evidence="2" type="ORF">SSS_5397</name>
</gene>
<evidence type="ECO:0000313" key="3">
    <source>
        <dbReference type="EnsemblMetazoa" id="KAF7489108.1"/>
    </source>
</evidence>
<protein>
    <submittedName>
        <fullName evidence="2">ATP-binding cassette sub-family A member 7</fullName>
    </submittedName>
</protein>
<dbReference type="EMBL" id="WVUK01000065">
    <property type="protein sequence ID" value="KAF7489108.1"/>
    <property type="molecule type" value="Genomic_DNA"/>
</dbReference>
<dbReference type="OrthoDB" id="6898072at2759"/>
<keyword evidence="2" id="KW-0547">Nucleotide-binding</keyword>
<keyword evidence="2" id="KW-0067">ATP-binding</keyword>
<proteinExistence type="predicted"/>